<dbReference type="Proteomes" id="UP000248706">
    <property type="component" value="Unassembled WGS sequence"/>
</dbReference>
<dbReference type="InterPro" id="IPR007111">
    <property type="entry name" value="NACHT_NTPase"/>
</dbReference>
<dbReference type="PANTHER" id="PTHR10039">
    <property type="entry name" value="AMELOGENIN"/>
    <property type="match status" value="1"/>
</dbReference>
<protein>
    <recommendedName>
        <fullName evidence="1">NACHT domain-containing protein</fullName>
    </recommendedName>
</protein>
<dbReference type="PANTHER" id="PTHR10039:SF5">
    <property type="entry name" value="NACHT DOMAIN-CONTAINING PROTEIN"/>
    <property type="match status" value="1"/>
</dbReference>
<dbReference type="Pfam" id="PF13191">
    <property type="entry name" value="AAA_16"/>
    <property type="match status" value="1"/>
</dbReference>
<sequence length="606" mass="66753">MRLVLTATGLEPAREQDGHGLLTGQLLTILRGEVPEAADEEGNVTFARLFAFLAQALREQGPRFYGAGEELVLARHPALAQARLRLRLRALVQRRDGFYEDRRRSCVGRQTEQEAVWQLVEELLPTGGYVTITGEAGQGKSCLIASLVEARAREQGGEERVAFHFIPLVPPPDYQVTLLKALLARLMLKYQLPDWWLAGESRAALSAALEGALQEIARRGQQDVIFIDGLDQLPPDAQSGWRDLSFLPQGPGNPPPGIVFVLGTRPNDTLRPLELCKPRREYRLPRLSRSDFAELLRQRRVDLSEMLVERFYEALEGHALFLDLLARELASRGGQGPAEVEALVERLSSDPEGLFTLALDRLRGERARWQRVIQPLLGILLVAQEPLTIAALRQLLTLANGRAIDLDEVRQGLRRLGGLVIRDQQGGYTLFHLKWRDYLRGGPAQADGSPREPEGLFDEEEERRWHGLLAAWCEQGGLARLWQEGAREEGERERRRYGQRHYVRHLYEARQWERLFAVLDEGSYGERRWTRTRAWAAMHSGSGAASGGGGWGEAGGAAGAAATAVGLHAAALQPGESGGCLSRCGVARPLPAGAGGEGAGTGGAAH</sequence>
<name>A0A328V991_9CHLR</name>
<reference evidence="2 3" key="1">
    <citation type="submission" date="2016-08" db="EMBL/GenBank/DDBJ databases">
        <title>Analysis of Carbohydrate Active Enzymes in Thermogemmatispora T81 Reveals Carbohydrate Degradation Ability.</title>
        <authorList>
            <person name="Tomazini A."/>
            <person name="Lal S."/>
            <person name="Stott M."/>
            <person name="Henrissat B."/>
            <person name="Polikarpov I."/>
            <person name="Sparling R."/>
            <person name="Levin D.B."/>
        </authorList>
    </citation>
    <scope>NUCLEOTIDE SEQUENCE [LARGE SCALE GENOMIC DNA]</scope>
    <source>
        <strain evidence="2 3">T81</strain>
    </source>
</reference>
<dbReference type="PROSITE" id="PS50837">
    <property type="entry name" value="NACHT"/>
    <property type="match status" value="1"/>
</dbReference>
<gene>
    <name evidence="2" type="ORF">A4R35_01095</name>
</gene>
<accession>A0A328V991</accession>
<feature type="domain" description="NACHT" evidence="1">
    <location>
        <begin position="128"/>
        <end position="267"/>
    </location>
</feature>
<comment type="caution">
    <text evidence="2">The sequence shown here is derived from an EMBL/GenBank/DDBJ whole genome shotgun (WGS) entry which is preliminary data.</text>
</comment>
<dbReference type="SUPFAM" id="SSF52540">
    <property type="entry name" value="P-loop containing nucleoside triphosphate hydrolases"/>
    <property type="match status" value="1"/>
</dbReference>
<dbReference type="EMBL" id="MCIF01000002">
    <property type="protein sequence ID" value="RAQ94108.1"/>
    <property type="molecule type" value="Genomic_DNA"/>
</dbReference>
<evidence type="ECO:0000313" key="2">
    <source>
        <dbReference type="EMBL" id="RAQ94108.1"/>
    </source>
</evidence>
<dbReference type="InterPro" id="IPR027417">
    <property type="entry name" value="P-loop_NTPase"/>
</dbReference>
<keyword evidence="3" id="KW-1185">Reference proteome</keyword>
<proteinExistence type="predicted"/>
<dbReference type="AlphaFoldDB" id="A0A328V991"/>
<dbReference type="Gene3D" id="3.40.50.300">
    <property type="entry name" value="P-loop containing nucleotide triphosphate hydrolases"/>
    <property type="match status" value="1"/>
</dbReference>
<evidence type="ECO:0000259" key="1">
    <source>
        <dbReference type="PROSITE" id="PS50837"/>
    </source>
</evidence>
<evidence type="ECO:0000313" key="3">
    <source>
        <dbReference type="Proteomes" id="UP000248706"/>
    </source>
</evidence>
<organism evidence="2 3">
    <name type="scientific">Thermogemmatispora tikiterensis</name>
    <dbReference type="NCBI Taxonomy" id="1825093"/>
    <lineage>
        <taxon>Bacteria</taxon>
        <taxon>Bacillati</taxon>
        <taxon>Chloroflexota</taxon>
        <taxon>Ktedonobacteria</taxon>
        <taxon>Thermogemmatisporales</taxon>
        <taxon>Thermogemmatisporaceae</taxon>
        <taxon>Thermogemmatispora</taxon>
    </lineage>
</organism>
<dbReference type="InterPro" id="IPR041664">
    <property type="entry name" value="AAA_16"/>
</dbReference>